<dbReference type="RefSeq" id="WP_047317396.1">
    <property type="nucleotide sequence ID" value="NZ_LDPO01000001.1"/>
</dbReference>
<sequence length="76" mass="8704">MSHDQFDVLTRTLSEIREHVADLAQQGATPEMLARSVRWLRHEADTAPGVDHQLYRTLADTIELEIAAIQRRQPVQ</sequence>
<dbReference type="Proteomes" id="UP000036464">
    <property type="component" value="Unassembled WGS sequence"/>
</dbReference>
<organism evidence="1 2">
    <name type="scientific">Mycolicibacter heraklionensis</name>
    <dbReference type="NCBI Taxonomy" id="512402"/>
    <lineage>
        <taxon>Bacteria</taxon>
        <taxon>Bacillati</taxon>
        <taxon>Actinomycetota</taxon>
        <taxon>Actinomycetes</taxon>
        <taxon>Mycobacteriales</taxon>
        <taxon>Mycobacteriaceae</taxon>
        <taxon>Mycolicibacter</taxon>
    </lineage>
</organism>
<dbReference type="EMBL" id="LDPO01000001">
    <property type="protein sequence ID" value="KLO31610.1"/>
    <property type="molecule type" value="Genomic_DNA"/>
</dbReference>
<evidence type="ECO:0000313" key="1">
    <source>
        <dbReference type="EMBL" id="KLO31610.1"/>
    </source>
</evidence>
<evidence type="ECO:0000313" key="2">
    <source>
        <dbReference type="Proteomes" id="UP000036464"/>
    </source>
</evidence>
<keyword evidence="2" id="KW-1185">Reference proteome</keyword>
<name>A0ABR5FKQ2_9MYCO</name>
<gene>
    <name evidence="1" type="ORF">ABW16_01935</name>
</gene>
<accession>A0ABR5FKQ2</accession>
<proteinExistence type="predicted"/>
<reference evidence="1 2" key="1">
    <citation type="submission" date="2015-05" db="EMBL/GenBank/DDBJ databases">
        <title>Genome sequence of Mycobacterium heraklionense Davo strain.</title>
        <authorList>
            <person name="Greninger A.L."/>
            <person name="Cunningham G."/>
            <person name="Miller S."/>
        </authorList>
    </citation>
    <scope>NUCLEOTIDE SEQUENCE [LARGE SCALE GENOMIC DNA]</scope>
    <source>
        <strain evidence="1 2">Davo</strain>
    </source>
</reference>
<comment type="caution">
    <text evidence="1">The sequence shown here is derived from an EMBL/GenBank/DDBJ whole genome shotgun (WGS) entry which is preliminary data.</text>
</comment>
<protein>
    <submittedName>
        <fullName evidence="1">Uncharacterized protein</fullName>
    </submittedName>
</protein>